<organism evidence="2 3">
    <name type="scientific">Bifidobacterium olomucense</name>
    <dbReference type="NCBI Taxonomy" id="2675324"/>
    <lineage>
        <taxon>Bacteria</taxon>
        <taxon>Bacillati</taxon>
        <taxon>Actinomycetota</taxon>
        <taxon>Actinomycetes</taxon>
        <taxon>Bifidobacteriales</taxon>
        <taxon>Bifidobacteriaceae</taxon>
        <taxon>Bifidobacterium</taxon>
    </lineage>
</organism>
<evidence type="ECO:0000313" key="3">
    <source>
        <dbReference type="Proteomes" id="UP000543419"/>
    </source>
</evidence>
<dbReference type="Proteomes" id="UP000543419">
    <property type="component" value="Unassembled WGS sequence"/>
</dbReference>
<dbReference type="AlphaFoldDB" id="A0A7Y0EW71"/>
<evidence type="ECO:0000313" key="2">
    <source>
        <dbReference type="EMBL" id="NMM97551.1"/>
    </source>
</evidence>
<comment type="caution">
    <text evidence="2">The sequence shown here is derived from an EMBL/GenBank/DDBJ whole genome shotgun (WGS) entry which is preliminary data.</text>
</comment>
<evidence type="ECO:0000256" key="1">
    <source>
        <dbReference type="SAM" id="MobiDB-lite"/>
    </source>
</evidence>
<dbReference type="EMBL" id="JAAIIG010000002">
    <property type="protein sequence ID" value="NMM97551.1"/>
    <property type="molecule type" value="Genomic_DNA"/>
</dbReference>
<feature type="compositionally biased region" description="Basic and acidic residues" evidence="1">
    <location>
        <begin position="45"/>
        <end position="54"/>
    </location>
</feature>
<feature type="region of interest" description="Disordered" evidence="1">
    <location>
        <begin position="1"/>
        <end position="71"/>
    </location>
</feature>
<feature type="compositionally biased region" description="Low complexity" evidence="1">
    <location>
        <begin position="25"/>
        <end position="40"/>
    </location>
</feature>
<reference evidence="2 3" key="1">
    <citation type="submission" date="2020-02" db="EMBL/GenBank/DDBJ databases">
        <title>Characterization of phylogenetic diversity of novel bifidobacterial species isolated in Czech ZOOs.</title>
        <authorList>
            <person name="Lugli G.A."/>
            <person name="Vera N.B."/>
            <person name="Ventura M."/>
        </authorList>
    </citation>
    <scope>NUCLEOTIDE SEQUENCE [LARGE SCALE GENOMIC DNA]</scope>
    <source>
        <strain evidence="2 3">DSM 109959</strain>
    </source>
</reference>
<accession>A0A7Y0EW71</accession>
<sequence length="71" mass="7557">MIIASNVERPRPTSGTPVPSPSLEPPRSSAALAPLSPSSLIPTNDTRKTRAKESEETDGPTARSKTLMKNE</sequence>
<keyword evidence="3" id="KW-1185">Reference proteome</keyword>
<name>A0A7Y0EW71_9BIFI</name>
<protein>
    <submittedName>
        <fullName evidence="2">Uncharacterized protein</fullName>
    </submittedName>
</protein>
<proteinExistence type="predicted"/>
<gene>
    <name evidence="2" type="ORF">G1C97_0500</name>
</gene>